<dbReference type="GO" id="GO:0004016">
    <property type="term" value="F:adenylate cyclase activity"/>
    <property type="evidence" value="ECO:0007669"/>
    <property type="project" value="UniProtKB-ARBA"/>
</dbReference>
<feature type="domain" description="Guanylate cyclase" evidence="2">
    <location>
        <begin position="492"/>
        <end position="624"/>
    </location>
</feature>
<accession>A0A0W0RVD9</accession>
<keyword evidence="1" id="KW-1133">Transmembrane helix</keyword>
<dbReference type="SMART" id="SM01080">
    <property type="entry name" value="CHASE2"/>
    <property type="match status" value="1"/>
</dbReference>
<dbReference type="PATRIC" id="fig|447.4.peg.1155"/>
<dbReference type="PANTHER" id="PTHR43081">
    <property type="entry name" value="ADENYLATE CYCLASE, TERMINAL-DIFFERENTIATION SPECIFIC-RELATED"/>
    <property type="match status" value="1"/>
</dbReference>
<evidence type="ECO:0000313" key="3">
    <source>
        <dbReference type="EMBL" id="KTC75088.1"/>
    </source>
</evidence>
<gene>
    <name evidence="3" type="ORF">Lboz_1075</name>
</gene>
<dbReference type="Gene3D" id="3.30.70.1230">
    <property type="entry name" value="Nucleotide cyclase"/>
    <property type="match status" value="1"/>
</dbReference>
<dbReference type="InterPro" id="IPR029787">
    <property type="entry name" value="Nucleotide_cyclase"/>
</dbReference>
<dbReference type="InterPro" id="IPR007890">
    <property type="entry name" value="CHASE2"/>
</dbReference>
<dbReference type="CDD" id="cd07302">
    <property type="entry name" value="CHD"/>
    <property type="match status" value="1"/>
</dbReference>
<reference evidence="3 4" key="1">
    <citation type="submission" date="2015-11" db="EMBL/GenBank/DDBJ databases">
        <title>Genomic analysis of 38 Legionella species identifies large and diverse effector repertoires.</title>
        <authorList>
            <person name="Burstein D."/>
            <person name="Amaro F."/>
            <person name="Zusman T."/>
            <person name="Lifshitz Z."/>
            <person name="Cohen O."/>
            <person name="Gilbert J.A."/>
            <person name="Pupko T."/>
            <person name="Shuman H.A."/>
            <person name="Segal G."/>
        </authorList>
    </citation>
    <scope>NUCLEOTIDE SEQUENCE [LARGE SCALE GENOMIC DNA]</scope>
    <source>
        <strain evidence="3 4">WIGA</strain>
    </source>
</reference>
<feature type="transmembrane region" description="Helical" evidence="1">
    <location>
        <begin position="428"/>
        <end position="450"/>
    </location>
</feature>
<evidence type="ECO:0000259" key="2">
    <source>
        <dbReference type="PROSITE" id="PS50125"/>
    </source>
</evidence>
<dbReference type="GO" id="GO:0035556">
    <property type="term" value="P:intracellular signal transduction"/>
    <property type="evidence" value="ECO:0007669"/>
    <property type="project" value="InterPro"/>
</dbReference>
<feature type="transmembrane region" description="Helical" evidence="1">
    <location>
        <begin position="379"/>
        <end position="397"/>
    </location>
</feature>
<dbReference type="Pfam" id="PF05226">
    <property type="entry name" value="CHASE2"/>
    <property type="match status" value="1"/>
</dbReference>
<keyword evidence="1 3" id="KW-0812">Transmembrane</keyword>
<evidence type="ECO:0000256" key="1">
    <source>
        <dbReference type="SAM" id="Phobius"/>
    </source>
</evidence>
<dbReference type="Proteomes" id="UP000054695">
    <property type="component" value="Unassembled WGS sequence"/>
</dbReference>
<evidence type="ECO:0000313" key="4">
    <source>
        <dbReference type="Proteomes" id="UP000054695"/>
    </source>
</evidence>
<dbReference type="GO" id="GO:0006171">
    <property type="term" value="P:cAMP biosynthetic process"/>
    <property type="evidence" value="ECO:0007669"/>
    <property type="project" value="TreeGrafter"/>
</dbReference>
<dbReference type="OrthoDB" id="9806704at2"/>
<dbReference type="AlphaFoldDB" id="A0A0W0RVD9"/>
<feature type="transmembrane region" description="Helical" evidence="1">
    <location>
        <begin position="20"/>
        <end position="40"/>
    </location>
</feature>
<dbReference type="EMBL" id="LNXU01000012">
    <property type="protein sequence ID" value="KTC75088.1"/>
    <property type="molecule type" value="Genomic_DNA"/>
</dbReference>
<keyword evidence="4" id="KW-1185">Reference proteome</keyword>
<feature type="transmembrane region" description="Helical" evidence="1">
    <location>
        <begin position="402"/>
        <end position="422"/>
    </location>
</feature>
<dbReference type="SMART" id="SM00044">
    <property type="entry name" value="CYCc"/>
    <property type="match status" value="1"/>
</dbReference>
<proteinExistence type="predicted"/>
<protein>
    <submittedName>
        <fullName evidence="3">Adenylate/guanylate cyclase transmembrane protein</fullName>
    </submittedName>
</protein>
<name>A0A0W0RVD9_LEGBO</name>
<sequence>MKKDRYFSPKSLKSKGTQVLLGLFWSALIFLVDVIHIPLLSSFITQLDYRTYDQVVQLNWRPHQTIPRIVIIDIDNKSVEQEGRWPWPRNKIATLINKLKQNGVVTIGTDIVMAEAEVNYAIGLKNEIQKLMPQLPLEQKQLPDLLEQIAPKVDNDRILAQSLLDHNVVLGFLFHNDKEIRKGVLPSPLTNPENNYLYRDNLPLYQFSGYNGCLPLFLEASTQAGTVTNVPDLDGTIRHGLMLASYDNKLYATLALATAMNYLMVKHVTLKMRHHQLYGIQMGNVFIPTNAYGQILIPFWGQIGAHNYYSATDIIQDKINPEELQGAIAIIGSTIILLADLHQSPVAQSYPGVEMVGNMVQGIVGQQLVSEYDWRTPKARVYLILIGVFFTFLFSILSVSRILILAVISIIGIWALSIYLFVYESLYLPIALILTLIVLQTITNYGYLFIIERRQKRKINQLFGHYVPEDYVKELIESPQQYSMEGQERNMTVLFSDIRNFTSLSENLEASNVKRLLNAFFTPITEIIFSFRGTIDKYVGDMIVAFWGAPMLDEEHASHAIMCSLTMVKQLPEINEKMQEKDLPAVSFGIGLATGLMNVGDMGSEFRRAYTVIGDTVNLASRLQDLTKFYQVTILVSDKTRAGQDQFIWRAIDKITVKGRKSGLTIYQPLGKVSDVSEEVLTQLEEYHRALEDYYAQNWSSAEKKFAMLKTKFPNVYLYQMYLERVKAFMETPPPENWDGIYMHQHK</sequence>
<comment type="caution">
    <text evidence="3">The sequence shown here is derived from an EMBL/GenBank/DDBJ whole genome shotgun (WGS) entry which is preliminary data.</text>
</comment>
<dbReference type="SUPFAM" id="SSF55073">
    <property type="entry name" value="Nucleotide cyclase"/>
    <property type="match status" value="1"/>
</dbReference>
<dbReference type="InterPro" id="IPR050697">
    <property type="entry name" value="Adenylyl/Guanylyl_Cyclase_3/4"/>
</dbReference>
<organism evidence="3 4">
    <name type="scientific">Legionella bozemanae</name>
    <name type="common">Fluoribacter bozemanae</name>
    <dbReference type="NCBI Taxonomy" id="447"/>
    <lineage>
        <taxon>Bacteria</taxon>
        <taxon>Pseudomonadati</taxon>
        <taxon>Pseudomonadota</taxon>
        <taxon>Gammaproteobacteria</taxon>
        <taxon>Legionellales</taxon>
        <taxon>Legionellaceae</taxon>
        <taxon>Legionella</taxon>
    </lineage>
</organism>
<keyword evidence="1" id="KW-0472">Membrane</keyword>
<dbReference type="PROSITE" id="PS50125">
    <property type="entry name" value="GUANYLATE_CYCLASE_2"/>
    <property type="match status" value="1"/>
</dbReference>
<dbReference type="STRING" id="447.Lboz_1075"/>
<dbReference type="RefSeq" id="WP_058458755.1">
    <property type="nucleotide sequence ID" value="NZ_CAAAIY010000004.1"/>
</dbReference>
<dbReference type="Pfam" id="PF00211">
    <property type="entry name" value="Guanylate_cyc"/>
    <property type="match status" value="1"/>
</dbReference>
<dbReference type="PANTHER" id="PTHR43081:SF1">
    <property type="entry name" value="ADENYLATE CYCLASE, TERMINAL-DIFFERENTIATION SPECIFIC"/>
    <property type="match status" value="1"/>
</dbReference>
<dbReference type="InterPro" id="IPR001054">
    <property type="entry name" value="A/G_cyclase"/>
</dbReference>